<dbReference type="KEGG" id="slf:JEQ17_47180"/>
<proteinExistence type="predicted"/>
<evidence type="ECO:0000313" key="3">
    <source>
        <dbReference type="Proteomes" id="UP000595636"/>
    </source>
</evidence>
<keyword evidence="1" id="KW-0812">Transmembrane</keyword>
<organism evidence="2 3">
    <name type="scientific">Streptomyces liliifuscus</name>
    <dbReference type="NCBI Taxonomy" id="2797636"/>
    <lineage>
        <taxon>Bacteria</taxon>
        <taxon>Bacillati</taxon>
        <taxon>Actinomycetota</taxon>
        <taxon>Actinomycetes</taxon>
        <taxon>Kitasatosporales</taxon>
        <taxon>Streptomycetaceae</taxon>
        <taxon>Streptomyces</taxon>
    </lineage>
</organism>
<feature type="transmembrane region" description="Helical" evidence="1">
    <location>
        <begin position="34"/>
        <end position="53"/>
    </location>
</feature>
<evidence type="ECO:0000313" key="2">
    <source>
        <dbReference type="EMBL" id="QQM46259.1"/>
    </source>
</evidence>
<keyword evidence="1" id="KW-1133">Transmembrane helix</keyword>
<dbReference type="AlphaFoldDB" id="A0A7T7RGZ4"/>
<keyword evidence="1" id="KW-0472">Membrane</keyword>
<protein>
    <submittedName>
        <fullName evidence="2">Uncharacterized protein</fullName>
    </submittedName>
</protein>
<dbReference type="RefSeq" id="WP_200401092.1">
    <property type="nucleotide sequence ID" value="NZ_CP066831.1"/>
</dbReference>
<dbReference type="EMBL" id="CP066831">
    <property type="protein sequence ID" value="QQM46259.1"/>
    <property type="molecule type" value="Genomic_DNA"/>
</dbReference>
<gene>
    <name evidence="2" type="ORF">JEQ17_47180</name>
</gene>
<sequence>MTDVEELLDETVLRLPSAAEVRARGTRRRTRRRTTAAVAAVVAVALGAVLAVLPGDKTRTARPPSTPTVSPTAERAYDFQYDNPYNKNGKIRLWGLNRFATPVEAGWETDRKPMDEPLPSLAFDLPCASARADGRFQQRWTASFHADNGAVVRHRYMEYDTRAHAGRQLVTLRSQLAVCDVRPRIWLPGKVEYQGVDKKGRHFDLIIEYGERWISVIERSNWLTWEKPNS</sequence>
<dbReference type="Proteomes" id="UP000595636">
    <property type="component" value="Chromosome"/>
</dbReference>
<evidence type="ECO:0000256" key="1">
    <source>
        <dbReference type="SAM" id="Phobius"/>
    </source>
</evidence>
<accession>A0A7T7RGZ4</accession>
<keyword evidence="3" id="KW-1185">Reference proteome</keyword>
<reference evidence="2 3" key="1">
    <citation type="submission" date="2020-12" db="EMBL/GenBank/DDBJ databases">
        <title>A novel species.</title>
        <authorList>
            <person name="Li K."/>
        </authorList>
    </citation>
    <scope>NUCLEOTIDE SEQUENCE [LARGE SCALE GENOMIC DNA]</scope>
    <source>
        <strain evidence="2 3">ZYC-3</strain>
    </source>
</reference>
<name>A0A7T7RGZ4_9ACTN</name>